<dbReference type="PANTHER" id="PTHR43707">
    <property type="entry name" value="HISTIDYL-TRNA SYNTHETASE"/>
    <property type="match status" value="1"/>
</dbReference>
<dbReference type="GO" id="GO:0004821">
    <property type="term" value="F:histidine-tRNA ligase activity"/>
    <property type="evidence" value="ECO:0007669"/>
    <property type="project" value="UniProtKB-EC"/>
</dbReference>
<gene>
    <name evidence="4" type="ORF">Nepgr_011674</name>
</gene>
<comment type="catalytic activity">
    <reaction evidence="2">
        <text>tRNA(His) + L-histidine + ATP = L-histidyl-tRNA(His) + AMP + diphosphate + H(+)</text>
        <dbReference type="Rhea" id="RHEA:17313"/>
        <dbReference type="Rhea" id="RHEA-COMP:9665"/>
        <dbReference type="Rhea" id="RHEA-COMP:9689"/>
        <dbReference type="ChEBI" id="CHEBI:15378"/>
        <dbReference type="ChEBI" id="CHEBI:30616"/>
        <dbReference type="ChEBI" id="CHEBI:33019"/>
        <dbReference type="ChEBI" id="CHEBI:57595"/>
        <dbReference type="ChEBI" id="CHEBI:78442"/>
        <dbReference type="ChEBI" id="CHEBI:78527"/>
        <dbReference type="ChEBI" id="CHEBI:456215"/>
        <dbReference type="EC" id="6.1.1.21"/>
    </reaction>
</comment>
<protein>
    <recommendedName>
        <fullName evidence="1">histidine--tRNA ligase</fullName>
        <ecNumber evidence="1">6.1.1.21</ecNumber>
    </recommendedName>
</protein>
<keyword evidence="5" id="KW-1185">Reference proteome</keyword>
<comment type="caution">
    <text evidence="4">The sequence shown here is derived from an EMBL/GenBank/DDBJ whole genome shotgun (WGS) entry which is preliminary data.</text>
</comment>
<proteinExistence type="predicted"/>
<evidence type="ECO:0000313" key="4">
    <source>
        <dbReference type="EMBL" id="GMH09833.1"/>
    </source>
</evidence>
<dbReference type="InterPro" id="IPR045864">
    <property type="entry name" value="aa-tRNA-synth_II/BPL/LPL"/>
</dbReference>
<dbReference type="SUPFAM" id="SSF55681">
    <property type="entry name" value="Class II aaRS and biotin synthetases"/>
    <property type="match status" value="1"/>
</dbReference>
<dbReference type="Proteomes" id="UP001279734">
    <property type="component" value="Unassembled WGS sequence"/>
</dbReference>
<dbReference type="AlphaFoldDB" id="A0AAD3SES2"/>
<dbReference type="GO" id="GO:0005737">
    <property type="term" value="C:cytoplasm"/>
    <property type="evidence" value="ECO:0007669"/>
    <property type="project" value="InterPro"/>
</dbReference>
<sequence length="150" mass="17471">MNAKSTCYDPQLRTFKLETHSQSFDAVGDAISSRRSGSPLSPPTADVQQKIDVNPPKGTRDFPPEEMRLRNWIFQNFREVSRLFGFEELDFPVLESETPFIRKAGEEIRDQRREAVNHMWQWSISYFLHLEVMIHQPVVLDSVMQSLLNC</sequence>
<dbReference type="EMBL" id="BSYO01000009">
    <property type="protein sequence ID" value="GMH09833.1"/>
    <property type="molecule type" value="Genomic_DNA"/>
</dbReference>
<evidence type="ECO:0000256" key="2">
    <source>
        <dbReference type="ARBA" id="ARBA00047639"/>
    </source>
</evidence>
<evidence type="ECO:0000256" key="3">
    <source>
        <dbReference type="SAM" id="MobiDB-lite"/>
    </source>
</evidence>
<dbReference type="Gene3D" id="3.30.930.10">
    <property type="entry name" value="Bira Bifunctional Protein, Domain 2"/>
    <property type="match status" value="1"/>
</dbReference>
<dbReference type="GO" id="GO:0006427">
    <property type="term" value="P:histidyl-tRNA aminoacylation"/>
    <property type="evidence" value="ECO:0007669"/>
    <property type="project" value="TreeGrafter"/>
</dbReference>
<reference evidence="4" key="1">
    <citation type="submission" date="2023-05" db="EMBL/GenBank/DDBJ databases">
        <title>Nepenthes gracilis genome sequencing.</title>
        <authorList>
            <person name="Fukushima K."/>
        </authorList>
    </citation>
    <scope>NUCLEOTIDE SEQUENCE</scope>
    <source>
        <strain evidence="4">SING2019-196</strain>
    </source>
</reference>
<organism evidence="4 5">
    <name type="scientific">Nepenthes gracilis</name>
    <name type="common">Slender pitcher plant</name>
    <dbReference type="NCBI Taxonomy" id="150966"/>
    <lineage>
        <taxon>Eukaryota</taxon>
        <taxon>Viridiplantae</taxon>
        <taxon>Streptophyta</taxon>
        <taxon>Embryophyta</taxon>
        <taxon>Tracheophyta</taxon>
        <taxon>Spermatophyta</taxon>
        <taxon>Magnoliopsida</taxon>
        <taxon>eudicotyledons</taxon>
        <taxon>Gunneridae</taxon>
        <taxon>Pentapetalae</taxon>
        <taxon>Caryophyllales</taxon>
        <taxon>Nepenthaceae</taxon>
        <taxon>Nepenthes</taxon>
    </lineage>
</organism>
<evidence type="ECO:0000313" key="5">
    <source>
        <dbReference type="Proteomes" id="UP001279734"/>
    </source>
</evidence>
<dbReference type="PANTHER" id="PTHR43707:SF1">
    <property type="entry name" value="HISTIDINE--TRNA LIGASE, MITOCHONDRIAL-RELATED"/>
    <property type="match status" value="1"/>
</dbReference>
<dbReference type="EC" id="6.1.1.21" evidence="1"/>
<name>A0AAD3SES2_NEPGR</name>
<accession>A0AAD3SES2</accession>
<feature type="region of interest" description="Disordered" evidence="3">
    <location>
        <begin position="28"/>
        <end position="62"/>
    </location>
</feature>
<evidence type="ECO:0000256" key="1">
    <source>
        <dbReference type="ARBA" id="ARBA00012815"/>
    </source>
</evidence>
<dbReference type="InterPro" id="IPR004516">
    <property type="entry name" value="HisRS/HisZ"/>
</dbReference>